<gene>
    <name evidence="3" type="ORF">Fcan01_09260</name>
</gene>
<name>A0A226ECA2_FOLCA</name>
<feature type="region of interest" description="Disordered" evidence="1">
    <location>
        <begin position="44"/>
        <end position="164"/>
    </location>
</feature>
<feature type="compositionally biased region" description="Basic and acidic residues" evidence="1">
    <location>
        <begin position="67"/>
        <end position="83"/>
    </location>
</feature>
<sequence length="265" mass="28777">MGNRPDCAYFLLLGLCGAAFLLTIGGILTYVAFNPGSIDGHPHSALSHIPHFHHHSHHPNPHHPSYHHPEVHHPNQHHVDNHTHSVHSNSTTNNATTTNTATSGSSATNSSLTSTPKSPVENSPDPPTTIHHDHDHDHTPTYPIPIPPYHQGGHHDPIHHNPNSSAVMQSAYEAKAKQSLILAIIGPLCILLGVVLTLFVGVLALKYDCDKEPEPNISFLRLRSEMSLNFDPDKNNYELLRPSSSIGEAGGFFSINPTGLPVESS</sequence>
<reference evidence="3 4" key="1">
    <citation type="submission" date="2015-12" db="EMBL/GenBank/DDBJ databases">
        <title>The genome of Folsomia candida.</title>
        <authorList>
            <person name="Faddeeva A."/>
            <person name="Derks M.F."/>
            <person name="Anvar Y."/>
            <person name="Smit S."/>
            <person name="Van Straalen N."/>
            <person name="Roelofs D."/>
        </authorList>
    </citation>
    <scope>NUCLEOTIDE SEQUENCE [LARGE SCALE GENOMIC DNA]</scope>
    <source>
        <strain evidence="3 4">VU population</strain>
        <tissue evidence="3">Whole body</tissue>
    </source>
</reference>
<organism evidence="3 4">
    <name type="scientific">Folsomia candida</name>
    <name type="common">Springtail</name>
    <dbReference type="NCBI Taxonomy" id="158441"/>
    <lineage>
        <taxon>Eukaryota</taxon>
        <taxon>Metazoa</taxon>
        <taxon>Ecdysozoa</taxon>
        <taxon>Arthropoda</taxon>
        <taxon>Hexapoda</taxon>
        <taxon>Collembola</taxon>
        <taxon>Entomobryomorpha</taxon>
        <taxon>Isotomoidea</taxon>
        <taxon>Isotomidae</taxon>
        <taxon>Proisotominae</taxon>
        <taxon>Folsomia</taxon>
    </lineage>
</organism>
<dbReference type="AlphaFoldDB" id="A0A226ECA2"/>
<dbReference type="EMBL" id="LNIX01000004">
    <property type="protein sequence ID" value="OXA55193.1"/>
    <property type="molecule type" value="Genomic_DNA"/>
</dbReference>
<keyword evidence="2" id="KW-0472">Membrane</keyword>
<keyword evidence="4" id="KW-1185">Reference proteome</keyword>
<proteinExistence type="predicted"/>
<comment type="caution">
    <text evidence="3">The sequence shown here is derived from an EMBL/GenBank/DDBJ whole genome shotgun (WGS) entry which is preliminary data.</text>
</comment>
<evidence type="ECO:0000313" key="3">
    <source>
        <dbReference type="EMBL" id="OXA55193.1"/>
    </source>
</evidence>
<evidence type="ECO:0000256" key="1">
    <source>
        <dbReference type="SAM" id="MobiDB-lite"/>
    </source>
</evidence>
<feature type="transmembrane region" description="Helical" evidence="2">
    <location>
        <begin position="7"/>
        <end position="33"/>
    </location>
</feature>
<keyword evidence="2" id="KW-0812">Transmembrane</keyword>
<feature type="transmembrane region" description="Helical" evidence="2">
    <location>
        <begin position="180"/>
        <end position="205"/>
    </location>
</feature>
<evidence type="ECO:0000256" key="2">
    <source>
        <dbReference type="SAM" id="Phobius"/>
    </source>
</evidence>
<feature type="compositionally biased region" description="Low complexity" evidence="1">
    <location>
        <begin position="86"/>
        <end position="115"/>
    </location>
</feature>
<dbReference type="Proteomes" id="UP000198287">
    <property type="component" value="Unassembled WGS sequence"/>
</dbReference>
<protein>
    <submittedName>
        <fullName evidence="3">Uncharacterized protein</fullName>
    </submittedName>
</protein>
<feature type="compositionally biased region" description="Basic and acidic residues" evidence="1">
    <location>
        <begin position="130"/>
        <end position="139"/>
    </location>
</feature>
<feature type="compositionally biased region" description="Basic residues" evidence="1">
    <location>
        <begin position="50"/>
        <end position="66"/>
    </location>
</feature>
<accession>A0A226ECA2</accession>
<keyword evidence="2" id="KW-1133">Transmembrane helix</keyword>
<evidence type="ECO:0000313" key="4">
    <source>
        <dbReference type="Proteomes" id="UP000198287"/>
    </source>
</evidence>